<evidence type="ECO:0000256" key="4">
    <source>
        <dbReference type="ARBA" id="ARBA00022448"/>
    </source>
</evidence>
<dbReference type="InterPro" id="IPR014730">
    <property type="entry name" value="ETF_a/b_N"/>
</dbReference>
<comment type="similarity">
    <text evidence="1">Belongs to the ETF beta-subunit/FixA family.</text>
</comment>
<evidence type="ECO:0000313" key="10">
    <source>
        <dbReference type="EMBL" id="RQT15047.1"/>
    </source>
</evidence>
<proteinExistence type="inferred from homology"/>
<evidence type="ECO:0000256" key="3">
    <source>
        <dbReference type="ARBA" id="ARBA00016797"/>
    </source>
</evidence>
<reference evidence="10 11" key="1">
    <citation type="submission" date="2018-08" db="EMBL/GenBank/DDBJ databases">
        <title>Comparative analysis of Burkholderia isolates from Puerto Rico.</title>
        <authorList>
            <person name="Hall C."/>
            <person name="Sahl J."/>
            <person name="Wagner D."/>
        </authorList>
    </citation>
    <scope>NUCLEOTIDE SEQUENCE [LARGE SCALE GENOMIC DNA]</scope>
    <source>
        <strain evidence="10 11">Bp9025</strain>
    </source>
</reference>
<dbReference type="GO" id="GO:0009055">
    <property type="term" value="F:electron transfer activity"/>
    <property type="evidence" value="ECO:0007669"/>
    <property type="project" value="InterPro"/>
</dbReference>
<dbReference type="SMART" id="SM00893">
    <property type="entry name" value="ETF"/>
    <property type="match status" value="1"/>
</dbReference>
<organism evidence="10 11">
    <name type="scientific">Burkholderia contaminans</name>
    <dbReference type="NCBI Taxonomy" id="488447"/>
    <lineage>
        <taxon>Bacteria</taxon>
        <taxon>Pseudomonadati</taxon>
        <taxon>Pseudomonadota</taxon>
        <taxon>Betaproteobacteria</taxon>
        <taxon>Burkholderiales</taxon>
        <taxon>Burkholderiaceae</taxon>
        <taxon>Burkholderia</taxon>
        <taxon>Burkholderia cepacia complex</taxon>
    </lineage>
</organism>
<name>A0A3N8PTW3_9BURK</name>
<dbReference type="InterPro" id="IPR014729">
    <property type="entry name" value="Rossmann-like_a/b/a_fold"/>
</dbReference>
<evidence type="ECO:0000256" key="8">
    <source>
        <dbReference type="ARBA" id="ARBA00049933"/>
    </source>
</evidence>
<comment type="function">
    <text evidence="6">The electron transfer flavoprotein serves as a specific electron acceptor for other dehydrogenases. It transfers the electrons to the main respiratory chain via ETF-ubiquinone oxidoreductase (ETF dehydrogenase).</text>
</comment>
<evidence type="ECO:0000256" key="5">
    <source>
        <dbReference type="ARBA" id="ARBA00022982"/>
    </source>
</evidence>
<dbReference type="FunFam" id="3.40.50.620:FF:000011">
    <property type="entry name" value="Electron transfer flavoprotein subunit beta"/>
    <property type="match status" value="1"/>
</dbReference>
<dbReference type="InterPro" id="IPR033948">
    <property type="entry name" value="ETF_beta_N"/>
</dbReference>
<gene>
    <name evidence="10" type="ORF">DF051_17165</name>
</gene>
<evidence type="ECO:0000256" key="7">
    <source>
        <dbReference type="ARBA" id="ARBA00042002"/>
    </source>
</evidence>
<dbReference type="CDD" id="cd01714">
    <property type="entry name" value="ETF_beta"/>
    <property type="match status" value="1"/>
</dbReference>
<evidence type="ECO:0000256" key="1">
    <source>
        <dbReference type="ARBA" id="ARBA00007557"/>
    </source>
</evidence>
<keyword evidence="4" id="KW-0813">Transport</keyword>
<dbReference type="Proteomes" id="UP000277921">
    <property type="component" value="Unassembled WGS sequence"/>
</dbReference>
<dbReference type="SUPFAM" id="SSF52402">
    <property type="entry name" value="Adenine nucleotide alpha hydrolases-like"/>
    <property type="match status" value="1"/>
</dbReference>
<comment type="subunit">
    <text evidence="2">Heterodimer of an alpha and a beta subunit.</text>
</comment>
<dbReference type="PANTHER" id="PTHR21294">
    <property type="entry name" value="ELECTRON TRANSFER FLAVOPROTEIN BETA-SUBUNIT"/>
    <property type="match status" value="1"/>
</dbReference>
<dbReference type="AlphaFoldDB" id="A0A3N8PTW3"/>
<dbReference type="GO" id="GO:0046395">
    <property type="term" value="P:carboxylic acid catabolic process"/>
    <property type="evidence" value="ECO:0007669"/>
    <property type="project" value="UniProtKB-ARBA"/>
</dbReference>
<protein>
    <recommendedName>
        <fullName evidence="3">Electron transfer flavoprotein subunit beta</fullName>
    </recommendedName>
    <alternativeName>
        <fullName evidence="7">Electron transfer flavoprotein small subunit</fullName>
    </alternativeName>
</protein>
<dbReference type="RefSeq" id="WP_124580225.1">
    <property type="nucleotide sequence ID" value="NZ_QTQV01000009.1"/>
</dbReference>
<dbReference type="EMBL" id="QTQV01000009">
    <property type="protein sequence ID" value="RQT15047.1"/>
    <property type="molecule type" value="Genomic_DNA"/>
</dbReference>
<sequence length="256" mass="26636">MKILVAVKRVVDANVKVRVKSDGSDVDLANVKMAVNPFDEIALEAAVRLKEAGVAGEVIAVSIGPEAVQDTLRMALAMGADRAIRVAADVACEPLAVARMLAELARRDSVGLVLLGKQAIDDDCSQTGQMLSALTGWPQATCASAIEVSDAQATVTCEVDGGLETVSLELPAVVTADLRLNAPRYVTLPSLMKAKKKPMDTISAESLGIDLAPGLEVLALREPAPRLGGRRVSHVAALVSVLAPFSASAAHQGEQV</sequence>
<accession>A0A3N8PTW3</accession>
<dbReference type="InterPro" id="IPR012255">
    <property type="entry name" value="ETF_b"/>
</dbReference>
<evidence type="ECO:0000313" key="11">
    <source>
        <dbReference type="Proteomes" id="UP000277921"/>
    </source>
</evidence>
<dbReference type="Gene3D" id="3.40.50.620">
    <property type="entry name" value="HUPs"/>
    <property type="match status" value="1"/>
</dbReference>
<comment type="cofactor">
    <cofactor evidence="8">
        <name>AMP</name>
        <dbReference type="ChEBI" id="CHEBI:456215"/>
    </cofactor>
</comment>
<evidence type="ECO:0000256" key="6">
    <source>
        <dbReference type="ARBA" id="ARBA00025649"/>
    </source>
</evidence>
<evidence type="ECO:0000256" key="2">
    <source>
        <dbReference type="ARBA" id="ARBA00011355"/>
    </source>
</evidence>
<feature type="domain" description="Electron transfer flavoprotein alpha/beta-subunit N-terminal" evidence="9">
    <location>
        <begin position="23"/>
        <end position="211"/>
    </location>
</feature>
<comment type="caution">
    <text evidence="10">The sequence shown here is derived from an EMBL/GenBank/DDBJ whole genome shotgun (WGS) entry which is preliminary data.</text>
</comment>
<evidence type="ECO:0000259" key="9">
    <source>
        <dbReference type="SMART" id="SM00893"/>
    </source>
</evidence>
<keyword evidence="5" id="KW-0249">Electron transport</keyword>
<dbReference type="PIRSF" id="PIRSF000090">
    <property type="entry name" value="Beta-ETF"/>
    <property type="match status" value="1"/>
</dbReference>
<dbReference type="PANTHER" id="PTHR21294:SF8">
    <property type="entry name" value="ELECTRON TRANSFER FLAVOPROTEIN SUBUNIT BETA"/>
    <property type="match status" value="1"/>
</dbReference>
<dbReference type="Pfam" id="PF01012">
    <property type="entry name" value="ETF"/>
    <property type="match status" value="1"/>
</dbReference>